<protein>
    <submittedName>
        <fullName evidence="1">Adenylate cyclase</fullName>
    </submittedName>
</protein>
<dbReference type="RefSeq" id="WP_023465398.1">
    <property type="nucleotide sequence ID" value="NZ_CAADQQ010000409.1"/>
</dbReference>
<evidence type="ECO:0000313" key="2">
    <source>
        <dbReference type="Proteomes" id="UP000194857"/>
    </source>
</evidence>
<dbReference type="PANTHER" id="PTHR38760">
    <property type="entry name" value="ADENYLATE CYCLASE"/>
    <property type="match status" value="1"/>
</dbReference>
<dbReference type="Pfam" id="PF01295">
    <property type="entry name" value="Adenylate_cycl"/>
    <property type="match status" value="1"/>
</dbReference>
<dbReference type="PANTHER" id="PTHR38760:SF1">
    <property type="entry name" value="ADENYLATE CYCLASE"/>
    <property type="match status" value="1"/>
</dbReference>
<reference evidence="1 2" key="1">
    <citation type="submission" date="2017-05" db="EMBL/GenBank/DDBJ databases">
        <authorList>
            <person name="Song R."/>
            <person name="Chenine A.L."/>
            <person name="Ruprecht R.M."/>
        </authorList>
    </citation>
    <scope>NUCLEOTIDE SEQUENCE [LARGE SCALE GENOMIC DNA]</scope>
    <source>
        <strain evidence="1 2">S567_C10_BS</strain>
    </source>
</reference>
<dbReference type="NCBIfam" id="NF006982">
    <property type="entry name" value="PRK09450.2-2"/>
    <property type="match status" value="1"/>
</dbReference>
<dbReference type="AlphaFoldDB" id="A0A241XW13"/>
<comment type="caution">
    <text evidence="1">The sequence shown here is derived from an EMBL/GenBank/DDBJ whole genome shotgun (WGS) entry which is preliminary data.</text>
</comment>
<dbReference type="Proteomes" id="UP000194857">
    <property type="component" value="Unassembled WGS sequence"/>
</dbReference>
<dbReference type="GO" id="GO:0004016">
    <property type="term" value="F:adenylate cyclase activity"/>
    <property type="evidence" value="ECO:0007669"/>
    <property type="project" value="InterPro"/>
</dbReference>
<organism evidence="1 2">
    <name type="scientific">Pseudomonas aeruginosa</name>
    <dbReference type="NCBI Taxonomy" id="287"/>
    <lineage>
        <taxon>Bacteria</taxon>
        <taxon>Pseudomonadati</taxon>
        <taxon>Pseudomonadota</taxon>
        <taxon>Gammaproteobacteria</taxon>
        <taxon>Pseudomonadales</taxon>
        <taxon>Pseudomonadaceae</taxon>
        <taxon>Pseudomonas</taxon>
    </lineage>
</organism>
<sequence>MNRHPALSLDLDDGIDRKVLGQLRQRFLAVNAGRLQRARQALSSRQERVLRLLPLLFHINHPLLPGYLSASTPAGLSGFEADDEVLAEAQRLARSFVYKPRRQEPAQQPIHGLFLMGSLGSLAQEEQSDLDLWVCHAPELEPGARQELRRKCALIEDWARSQGSEVHCFLIDVARFGQDERKDWKESGGGDGNTQHFLLLDEFYRSAIWLGGRTPLWWLVPPAHERRYDEYCRTLLGKRFIRAEEVLDLGHLAHIPAREFIGAGLWQLSKAIDSPYKSLLKLLLTEAYASEHPRVRCVALRFKEQVFAGQLDLDELDPYVLVYRHLERYLREQQAPERLELVRRCLYLKVGRKLGGRQRQAQKGWQHLSMERLVAEWQWEPRRLALLDSRSQWKMRQVMEERRTVVNELTYSYRLLFQIARQQGADSGIDSRDLGLLGRRLYAAFERKAGKVENINPGIAPDLGEDVLTLVQLPADDDREQAQWAIFPGALGAHQWPDYAPLKRSFRLVELLAWCHRNGVIDSATRLSLHPGQSDLGDAELDNLLGSLRQFLPVPLATVDDADLLQPRRLKSVLLLVNVGVDPLRHHSQMNLHMATGRTDVLGYAGVRDNLVLTLDQLSLNSWNELTVRHYAGPQALPECLAEFLDAVREKPGSPPQPPELMVRCFCRNRAAAIAVRVEELFRETYGQLLGGQPSRYLLQIRQQYHLLEMSPEAVSHESLPDLPSLLQHLGRERDGYSALKLDRHALEGEDLGLILSMGRPDCIQVFYRRDFDSAEISLLDERNALWRQRQALRDERSLLAPLQRFLQSLLYRRNALSLAEQVPAALDIRYYELLSNDGRVHVEPREAPEALAGPALYELQALLERGERKRVQVTLYCDHQEFSELEYGAGLFKAVARHILAHRAESEPYPCYLTDLDLSRLFADEQPQTLHYLRYKSVLETALNQALLEQ</sequence>
<accession>A0A241XW13</accession>
<dbReference type="EMBL" id="NFFZ01000001">
    <property type="protein sequence ID" value="OTI65700.1"/>
    <property type="molecule type" value="Genomic_DNA"/>
</dbReference>
<dbReference type="PIRSF" id="PIRSF001444">
    <property type="entry name" value="Adenylate_cycl"/>
    <property type="match status" value="1"/>
</dbReference>
<gene>
    <name evidence="1" type="ORF">CAZ10_00010</name>
</gene>
<dbReference type="GO" id="GO:0006171">
    <property type="term" value="P:cAMP biosynthetic process"/>
    <property type="evidence" value="ECO:0007669"/>
    <property type="project" value="InterPro"/>
</dbReference>
<name>A0A241XW13_PSEAI</name>
<dbReference type="InterPro" id="IPR000274">
    <property type="entry name" value="Adenylate_cyclase_1"/>
</dbReference>
<dbReference type="InterPro" id="IPR024685">
    <property type="entry name" value="Adenylate_cyclase_1_N"/>
</dbReference>
<evidence type="ECO:0000313" key="1">
    <source>
        <dbReference type="EMBL" id="OTI65700.1"/>
    </source>
</evidence>
<dbReference type="Pfam" id="PF12633">
    <property type="entry name" value="Adenyl_cycl_N"/>
    <property type="match status" value="1"/>
</dbReference>
<proteinExistence type="predicted"/>